<proteinExistence type="predicted"/>
<feature type="transmembrane region" description="Helical" evidence="1">
    <location>
        <begin position="85"/>
        <end position="102"/>
    </location>
</feature>
<keyword evidence="1" id="KW-1133">Transmembrane helix</keyword>
<keyword evidence="1" id="KW-0812">Transmembrane</keyword>
<dbReference type="RefSeq" id="WP_227261705.1">
    <property type="nucleotide sequence ID" value="NZ_BAAADU010000002.1"/>
</dbReference>
<keyword evidence="1" id="KW-0472">Membrane</keyword>
<keyword evidence="3" id="KW-1185">Reference proteome</keyword>
<evidence type="ECO:0000313" key="3">
    <source>
        <dbReference type="Proteomes" id="UP001500194"/>
    </source>
</evidence>
<dbReference type="AlphaFoldDB" id="A0AAV3T0V7"/>
<dbReference type="EMBL" id="BAAADU010000002">
    <property type="protein sequence ID" value="GAA0646340.1"/>
    <property type="molecule type" value="Genomic_DNA"/>
</dbReference>
<feature type="transmembrane region" description="Helical" evidence="1">
    <location>
        <begin position="17"/>
        <end position="36"/>
    </location>
</feature>
<evidence type="ECO:0000256" key="1">
    <source>
        <dbReference type="SAM" id="Phobius"/>
    </source>
</evidence>
<comment type="caution">
    <text evidence="2">The sequence shown here is derived from an EMBL/GenBank/DDBJ whole genome shotgun (WGS) entry which is preliminary data.</text>
</comment>
<accession>A0AAV3T0V7</accession>
<name>A0AAV3T0V7_9EURY</name>
<dbReference type="Proteomes" id="UP001500194">
    <property type="component" value="Unassembled WGS sequence"/>
</dbReference>
<dbReference type="GeneID" id="68572299"/>
<feature type="transmembrane region" description="Helical" evidence="1">
    <location>
        <begin position="114"/>
        <end position="137"/>
    </location>
</feature>
<sequence>MADDEDGFLNLSLPQKLQLGAFSAGTIIFLLTYTISGLLNGFNYTNTWILRNPVPVAAYWPLQIGLIPVYRSIDPSHLKFVKQSAHKFFFTGAPFIIFWAYYQFNPPTTGIDRIVSTLSYIITSASILSVVLSGSYFQFKKNRE</sequence>
<evidence type="ECO:0008006" key="4">
    <source>
        <dbReference type="Google" id="ProtNLM"/>
    </source>
</evidence>
<organism evidence="2 3">
    <name type="scientific">Salarchaeum japonicum</name>
    <dbReference type="NCBI Taxonomy" id="555573"/>
    <lineage>
        <taxon>Archaea</taxon>
        <taxon>Methanobacteriati</taxon>
        <taxon>Methanobacteriota</taxon>
        <taxon>Stenosarchaea group</taxon>
        <taxon>Halobacteria</taxon>
        <taxon>Halobacteriales</taxon>
        <taxon>Halobacteriaceae</taxon>
    </lineage>
</organism>
<protein>
    <recommendedName>
        <fullName evidence="4">DUF4328 domain-containing protein</fullName>
    </recommendedName>
</protein>
<gene>
    <name evidence="2" type="ORF">GCM10009019_05840</name>
</gene>
<reference evidence="2 3" key="1">
    <citation type="journal article" date="2019" name="Int. J. Syst. Evol. Microbiol.">
        <title>The Global Catalogue of Microorganisms (GCM) 10K type strain sequencing project: providing services to taxonomists for standard genome sequencing and annotation.</title>
        <authorList>
            <consortium name="The Broad Institute Genomics Platform"/>
            <consortium name="The Broad Institute Genome Sequencing Center for Infectious Disease"/>
            <person name="Wu L."/>
            <person name="Ma J."/>
        </authorList>
    </citation>
    <scope>NUCLEOTIDE SEQUENCE [LARGE SCALE GENOMIC DNA]</scope>
    <source>
        <strain evidence="2 3">JCM 16327</strain>
    </source>
</reference>
<evidence type="ECO:0000313" key="2">
    <source>
        <dbReference type="EMBL" id="GAA0646340.1"/>
    </source>
</evidence>